<sequence length="230" mass="27094">MAAERLLDLLAKHHLVMTLPAGIPTLEALSTGNFTRVDNVFCTGGMAERIIRCDTDPGLRPTKTDHFPVITSFDIQAPTVSTEERLNWKKVKWKELCERLEEDLRLIGAPTEIKSREEFWERLRQVYEVIEDILRDRDIIALTTDSPHQRRWWNRDLDRMREDTARLSKKHYRRRHWLDHPVHELYRRARNDFAAEIKKAKAAKWLEWLEQAEGDSVWDIGKMLEGGPTD</sequence>
<organism evidence="1 2">
    <name type="scientific">Dendrothele bispora (strain CBS 962.96)</name>
    <dbReference type="NCBI Taxonomy" id="1314807"/>
    <lineage>
        <taxon>Eukaryota</taxon>
        <taxon>Fungi</taxon>
        <taxon>Dikarya</taxon>
        <taxon>Basidiomycota</taxon>
        <taxon>Agaricomycotina</taxon>
        <taxon>Agaricomycetes</taxon>
        <taxon>Agaricomycetidae</taxon>
        <taxon>Agaricales</taxon>
        <taxon>Agaricales incertae sedis</taxon>
        <taxon>Dendrothele</taxon>
    </lineage>
</organism>
<dbReference type="Gene3D" id="3.60.10.10">
    <property type="entry name" value="Endonuclease/exonuclease/phosphatase"/>
    <property type="match status" value="1"/>
</dbReference>
<keyword evidence="2" id="KW-1185">Reference proteome</keyword>
<protein>
    <recommendedName>
        <fullName evidence="3">Endonuclease/exonuclease/phosphatase domain-containing protein</fullName>
    </recommendedName>
</protein>
<dbReference type="EMBL" id="ML179674">
    <property type="protein sequence ID" value="THU83258.1"/>
    <property type="molecule type" value="Genomic_DNA"/>
</dbReference>
<dbReference type="SUPFAM" id="SSF56219">
    <property type="entry name" value="DNase I-like"/>
    <property type="match status" value="1"/>
</dbReference>
<accession>A0A4S8L5C3</accession>
<evidence type="ECO:0008006" key="3">
    <source>
        <dbReference type="Google" id="ProtNLM"/>
    </source>
</evidence>
<name>A0A4S8L5C3_DENBC</name>
<dbReference type="OrthoDB" id="3261136at2759"/>
<proteinExistence type="predicted"/>
<evidence type="ECO:0000313" key="2">
    <source>
        <dbReference type="Proteomes" id="UP000297245"/>
    </source>
</evidence>
<feature type="non-terminal residue" evidence="1">
    <location>
        <position position="230"/>
    </location>
</feature>
<dbReference type="Proteomes" id="UP000297245">
    <property type="component" value="Unassembled WGS sequence"/>
</dbReference>
<reference evidence="1 2" key="1">
    <citation type="journal article" date="2019" name="Nat. Ecol. Evol.">
        <title>Megaphylogeny resolves global patterns of mushroom evolution.</title>
        <authorList>
            <person name="Varga T."/>
            <person name="Krizsan K."/>
            <person name="Foldi C."/>
            <person name="Dima B."/>
            <person name="Sanchez-Garcia M."/>
            <person name="Sanchez-Ramirez S."/>
            <person name="Szollosi G.J."/>
            <person name="Szarkandi J.G."/>
            <person name="Papp V."/>
            <person name="Albert L."/>
            <person name="Andreopoulos W."/>
            <person name="Angelini C."/>
            <person name="Antonin V."/>
            <person name="Barry K.W."/>
            <person name="Bougher N.L."/>
            <person name="Buchanan P."/>
            <person name="Buyck B."/>
            <person name="Bense V."/>
            <person name="Catcheside P."/>
            <person name="Chovatia M."/>
            <person name="Cooper J."/>
            <person name="Damon W."/>
            <person name="Desjardin D."/>
            <person name="Finy P."/>
            <person name="Geml J."/>
            <person name="Haridas S."/>
            <person name="Hughes K."/>
            <person name="Justo A."/>
            <person name="Karasinski D."/>
            <person name="Kautmanova I."/>
            <person name="Kiss B."/>
            <person name="Kocsube S."/>
            <person name="Kotiranta H."/>
            <person name="LaButti K.M."/>
            <person name="Lechner B.E."/>
            <person name="Liimatainen K."/>
            <person name="Lipzen A."/>
            <person name="Lukacs Z."/>
            <person name="Mihaltcheva S."/>
            <person name="Morgado L.N."/>
            <person name="Niskanen T."/>
            <person name="Noordeloos M.E."/>
            <person name="Ohm R.A."/>
            <person name="Ortiz-Santana B."/>
            <person name="Ovrebo C."/>
            <person name="Racz N."/>
            <person name="Riley R."/>
            <person name="Savchenko A."/>
            <person name="Shiryaev A."/>
            <person name="Soop K."/>
            <person name="Spirin V."/>
            <person name="Szebenyi C."/>
            <person name="Tomsovsky M."/>
            <person name="Tulloss R.E."/>
            <person name="Uehling J."/>
            <person name="Grigoriev I.V."/>
            <person name="Vagvolgyi C."/>
            <person name="Papp T."/>
            <person name="Martin F.M."/>
            <person name="Miettinen O."/>
            <person name="Hibbett D.S."/>
            <person name="Nagy L.G."/>
        </authorList>
    </citation>
    <scope>NUCLEOTIDE SEQUENCE [LARGE SCALE GENOMIC DNA]</scope>
    <source>
        <strain evidence="1 2">CBS 962.96</strain>
    </source>
</reference>
<dbReference type="InterPro" id="IPR036691">
    <property type="entry name" value="Endo/exonu/phosph_ase_sf"/>
</dbReference>
<dbReference type="AlphaFoldDB" id="A0A4S8L5C3"/>
<evidence type="ECO:0000313" key="1">
    <source>
        <dbReference type="EMBL" id="THU83258.1"/>
    </source>
</evidence>
<gene>
    <name evidence="1" type="ORF">K435DRAFT_689814</name>
</gene>